<accession>A0A9P5YVD7</accession>
<dbReference type="SUPFAM" id="SSF57959">
    <property type="entry name" value="Leucine zipper domain"/>
    <property type="match status" value="1"/>
</dbReference>
<dbReference type="Gene3D" id="1.20.5.170">
    <property type="match status" value="1"/>
</dbReference>
<feature type="compositionally biased region" description="Polar residues" evidence="2">
    <location>
        <begin position="101"/>
        <end position="118"/>
    </location>
</feature>
<dbReference type="EMBL" id="MU155372">
    <property type="protein sequence ID" value="KAF9474575.1"/>
    <property type="molecule type" value="Genomic_DNA"/>
</dbReference>
<keyword evidence="4" id="KW-1185">Reference proteome</keyword>
<feature type="compositionally biased region" description="Polar residues" evidence="2">
    <location>
        <begin position="203"/>
        <end position="212"/>
    </location>
</feature>
<feature type="coiled-coil region" evidence="1">
    <location>
        <begin position="24"/>
        <end position="58"/>
    </location>
</feature>
<evidence type="ECO:0000313" key="4">
    <source>
        <dbReference type="Proteomes" id="UP000807469"/>
    </source>
</evidence>
<dbReference type="Proteomes" id="UP000807469">
    <property type="component" value="Unassembled WGS sequence"/>
</dbReference>
<protein>
    <recommendedName>
        <fullName evidence="5">BZIP domain-containing protein</fullName>
    </recommendedName>
</protein>
<reference evidence="3" key="1">
    <citation type="submission" date="2020-11" db="EMBL/GenBank/DDBJ databases">
        <authorList>
            <consortium name="DOE Joint Genome Institute"/>
            <person name="Ahrendt S."/>
            <person name="Riley R."/>
            <person name="Andreopoulos W."/>
            <person name="Labutti K."/>
            <person name="Pangilinan J."/>
            <person name="Ruiz-Duenas F.J."/>
            <person name="Barrasa J.M."/>
            <person name="Sanchez-Garcia M."/>
            <person name="Camarero S."/>
            <person name="Miyauchi S."/>
            <person name="Serrano A."/>
            <person name="Linde D."/>
            <person name="Babiker R."/>
            <person name="Drula E."/>
            <person name="Ayuso-Fernandez I."/>
            <person name="Pacheco R."/>
            <person name="Padilla G."/>
            <person name="Ferreira P."/>
            <person name="Barriuso J."/>
            <person name="Kellner H."/>
            <person name="Castanera R."/>
            <person name="Alfaro M."/>
            <person name="Ramirez L."/>
            <person name="Pisabarro A.G."/>
            <person name="Kuo A."/>
            <person name="Tritt A."/>
            <person name="Lipzen A."/>
            <person name="He G."/>
            <person name="Yan M."/>
            <person name="Ng V."/>
            <person name="Cullen D."/>
            <person name="Martin F."/>
            <person name="Rosso M.-N."/>
            <person name="Henrissat B."/>
            <person name="Hibbett D."/>
            <person name="Martinez A.T."/>
            <person name="Grigoriev I.V."/>
        </authorList>
    </citation>
    <scope>NUCLEOTIDE SEQUENCE</scope>
    <source>
        <strain evidence="3">CIRM-BRFM 674</strain>
    </source>
</reference>
<sequence>MTRGRKKDLTIPPTRSLTQQRDYRARKANYVQDLEARCRRFEEENELLRRELAETKARLANPAVLLPETAAASKELMNHLAMASASLAKFHHLAFSNVNPITEHNGQGNPSTHFQTSAPCLPPTNGVQNHFPPDSQPRSGKKRLFTESEEENTYSPRVRQDTPESSRSGGSEGSCCGGYVDCEALGQDGILEERDGGIARTSGMRSTSDYPP</sequence>
<dbReference type="OrthoDB" id="3365874at2759"/>
<name>A0A9P5YVD7_9AGAR</name>
<comment type="caution">
    <text evidence="3">The sequence shown here is derived from an EMBL/GenBank/DDBJ whole genome shotgun (WGS) entry which is preliminary data.</text>
</comment>
<organism evidence="3 4">
    <name type="scientific">Pholiota conissans</name>
    <dbReference type="NCBI Taxonomy" id="109636"/>
    <lineage>
        <taxon>Eukaryota</taxon>
        <taxon>Fungi</taxon>
        <taxon>Dikarya</taxon>
        <taxon>Basidiomycota</taxon>
        <taxon>Agaricomycotina</taxon>
        <taxon>Agaricomycetes</taxon>
        <taxon>Agaricomycetidae</taxon>
        <taxon>Agaricales</taxon>
        <taxon>Agaricineae</taxon>
        <taxon>Strophariaceae</taxon>
        <taxon>Pholiota</taxon>
    </lineage>
</organism>
<dbReference type="InterPro" id="IPR046347">
    <property type="entry name" value="bZIP_sf"/>
</dbReference>
<feature type="region of interest" description="Disordered" evidence="2">
    <location>
        <begin position="101"/>
        <end position="176"/>
    </location>
</feature>
<evidence type="ECO:0000313" key="3">
    <source>
        <dbReference type="EMBL" id="KAF9474575.1"/>
    </source>
</evidence>
<keyword evidence="1" id="KW-0175">Coiled coil</keyword>
<feature type="region of interest" description="Disordered" evidence="2">
    <location>
        <begin position="193"/>
        <end position="212"/>
    </location>
</feature>
<evidence type="ECO:0008006" key="5">
    <source>
        <dbReference type="Google" id="ProtNLM"/>
    </source>
</evidence>
<proteinExistence type="predicted"/>
<dbReference type="AlphaFoldDB" id="A0A9P5YVD7"/>
<dbReference type="GO" id="GO:0003700">
    <property type="term" value="F:DNA-binding transcription factor activity"/>
    <property type="evidence" value="ECO:0007669"/>
    <property type="project" value="InterPro"/>
</dbReference>
<evidence type="ECO:0000256" key="1">
    <source>
        <dbReference type="SAM" id="Coils"/>
    </source>
</evidence>
<evidence type="ECO:0000256" key="2">
    <source>
        <dbReference type="SAM" id="MobiDB-lite"/>
    </source>
</evidence>
<gene>
    <name evidence="3" type="ORF">BDN70DRAFT_996966</name>
</gene>